<feature type="transmembrane region" description="Helical" evidence="1">
    <location>
        <begin position="307"/>
        <end position="328"/>
    </location>
</feature>
<dbReference type="CDD" id="cd16616">
    <property type="entry name" value="mRING-HC-C4C4_Asi1p-like"/>
    <property type="match status" value="1"/>
</dbReference>
<dbReference type="GO" id="GO:0061630">
    <property type="term" value="F:ubiquitin protein ligase activity"/>
    <property type="evidence" value="ECO:0007669"/>
    <property type="project" value="TreeGrafter"/>
</dbReference>
<feature type="transmembrane region" description="Helical" evidence="1">
    <location>
        <begin position="35"/>
        <end position="54"/>
    </location>
</feature>
<dbReference type="AlphaFoldDB" id="A0A8H7ZGY8"/>
<dbReference type="InterPro" id="IPR013083">
    <property type="entry name" value="Znf_RING/FYVE/PHD"/>
</dbReference>
<organism evidence="2 3">
    <name type="scientific">Candida metapsilosis</name>
    <dbReference type="NCBI Taxonomy" id="273372"/>
    <lineage>
        <taxon>Eukaryota</taxon>
        <taxon>Fungi</taxon>
        <taxon>Dikarya</taxon>
        <taxon>Ascomycota</taxon>
        <taxon>Saccharomycotina</taxon>
        <taxon>Pichiomycetes</taxon>
        <taxon>Debaryomycetaceae</taxon>
        <taxon>Candida/Lodderomyces clade</taxon>
        <taxon>Candida</taxon>
    </lineage>
</organism>
<accession>A0A8H7ZGY8</accession>
<dbReference type="Pfam" id="PF13920">
    <property type="entry name" value="zf-C3HC4_3"/>
    <property type="match status" value="1"/>
</dbReference>
<evidence type="ECO:0000313" key="2">
    <source>
        <dbReference type="EMBL" id="KAG5420369.1"/>
    </source>
</evidence>
<feature type="transmembrane region" description="Helical" evidence="1">
    <location>
        <begin position="268"/>
        <end position="287"/>
    </location>
</feature>
<feature type="transmembrane region" description="Helical" evidence="1">
    <location>
        <begin position="481"/>
        <end position="501"/>
    </location>
</feature>
<dbReference type="PANTHER" id="PTHR22696">
    <property type="entry name" value="E3 UBIQUITIN-PROTEIN LIGASE RNF26"/>
    <property type="match status" value="1"/>
</dbReference>
<evidence type="ECO:0000313" key="3">
    <source>
        <dbReference type="Proteomes" id="UP000669133"/>
    </source>
</evidence>
<protein>
    <recommendedName>
        <fullName evidence="4">Asi1 protein</fullName>
    </recommendedName>
</protein>
<gene>
    <name evidence="2" type="ORF">I9W82_002250</name>
</gene>
<dbReference type="GO" id="GO:0016567">
    <property type="term" value="P:protein ubiquitination"/>
    <property type="evidence" value="ECO:0007669"/>
    <property type="project" value="TreeGrafter"/>
</dbReference>
<keyword evidence="3" id="KW-1185">Reference proteome</keyword>
<keyword evidence="1" id="KW-0472">Membrane</keyword>
<dbReference type="OrthoDB" id="66726at2759"/>
<dbReference type="Gene3D" id="3.30.40.10">
    <property type="entry name" value="Zinc/RING finger domain, C3HC4 (zinc finger)"/>
    <property type="match status" value="1"/>
</dbReference>
<proteinExistence type="predicted"/>
<name>A0A8H7ZGY8_9ASCO</name>
<dbReference type="GeneID" id="93650879"/>
<dbReference type="Proteomes" id="UP000669133">
    <property type="component" value="Unassembled WGS sequence"/>
</dbReference>
<dbReference type="PANTHER" id="PTHR22696:SF1">
    <property type="entry name" value="E3 UBIQUITIN-PROTEIN LIGASE RNF26"/>
    <property type="match status" value="1"/>
</dbReference>
<feature type="transmembrane region" description="Helical" evidence="1">
    <location>
        <begin position="98"/>
        <end position="116"/>
    </location>
</feature>
<feature type="transmembrane region" description="Helical" evidence="1">
    <location>
        <begin position="176"/>
        <end position="197"/>
    </location>
</feature>
<dbReference type="RefSeq" id="XP_067549485.1">
    <property type="nucleotide sequence ID" value="XM_067691085.1"/>
</dbReference>
<evidence type="ECO:0000256" key="1">
    <source>
        <dbReference type="SAM" id="Phobius"/>
    </source>
</evidence>
<reference evidence="2 3" key="1">
    <citation type="submission" date="2020-12" db="EMBL/GenBank/DDBJ databases">
        <title>Effect of drift, selection, and recombination on the evolution of hybrid genomes in Candida yeast pathogens.</title>
        <authorList>
            <person name="Mixao V."/>
            <person name="Ksiezopolska E."/>
            <person name="Saus E."/>
            <person name="Boekhout T."/>
            <person name="Gacser A."/>
            <person name="Gabaldon T."/>
        </authorList>
    </citation>
    <scope>NUCLEOTIDE SEQUENCE [LARGE SCALE GENOMIC DNA]</scope>
    <source>
        <strain evidence="2 3">BP57</strain>
    </source>
</reference>
<comment type="caution">
    <text evidence="2">The sequence shown here is derived from an EMBL/GenBank/DDBJ whole genome shotgun (WGS) entry which is preliminary data.</text>
</comment>
<dbReference type="GO" id="GO:0006511">
    <property type="term" value="P:ubiquitin-dependent protein catabolic process"/>
    <property type="evidence" value="ECO:0007669"/>
    <property type="project" value="TreeGrafter"/>
</dbReference>
<sequence length="749" mass="84801">MSHAARLIEAVVDAIWEQSSSSEINNSVWSRFSAISTYCCSVYGLACLVMALVLNRTLVMASTNSIHNQQMAINRQRQISGNRRLIDAYKSATTLKRLSILSFRVGIILVLLYQVFNVLTVLKLNQDLGLTDTSSIKWFYNLIPGRFFTYIPEKFADTKYMKTPPKQVMIGPTSDMYWPIFLTFCSSAFVETFIACIQGRKPFTESGITIFEHSLAFQEFSSNGAFFFSNSYNYKRPTESLLITSLFSILNHLNIHVGAMVNDNKYRLIPSTTLGLGYLTYFVSAFWKRKVFQFPIILIMTFTPQVLILFVILVSLSILVTAVVVNGFRFEGLNYASFFQNGEQTEDNIGENEVDEEHNSLANFNIKLSDDFYTALLNLGVLAITSAGKSTYIKELSLVTLDNETWVERSLLQRVKSMQASGNTADTVMKHKRIGYSNLIDTPTSKLVTHGDLNLDANTSRENPYHTNSVFKRRFFYLRSIVSKFVQLIYGIIASFVSYWIPSLFKGLFKRSTRSGRGGKHGTVTSRKPNSSAISGKQMLQLDYYTTEQLEQNYASILTGEDLSNVDNSEDYVATQEESDYESDIEVIDLTTDSSVRFNQLSVSSSSPLHEIFDSEGLKELFYESSDTSIQLIREHLNYDGRLTRSRYRKLHSGTESESNFDSKDESEKLIELIISKRNEKGNGNDSTSDSPRSMECVICQTNMREIITWPCKCFAICESCRLSLVSKGFEGCVCCRRDVEGVSKIYLP</sequence>
<dbReference type="EMBL" id="JAEOAQ010000002">
    <property type="protein sequence ID" value="KAG5420369.1"/>
    <property type="molecule type" value="Genomic_DNA"/>
</dbReference>
<keyword evidence="1" id="KW-0812">Transmembrane</keyword>
<evidence type="ECO:0008006" key="4">
    <source>
        <dbReference type="Google" id="ProtNLM"/>
    </source>
</evidence>
<keyword evidence="1" id="KW-1133">Transmembrane helix</keyword>